<comment type="cofactor">
    <cofactor evidence="9">
        <name>[2Fe-2S] cluster</name>
        <dbReference type="ChEBI" id="CHEBI:190135"/>
    </cofactor>
</comment>
<keyword evidence="3" id="KW-0001">2Fe-2S</keyword>
<dbReference type="InterPro" id="IPR006058">
    <property type="entry name" value="2Fe2S_fd_BS"/>
</dbReference>
<evidence type="ECO:0000256" key="7">
    <source>
        <dbReference type="ARBA" id="ARBA00023004"/>
    </source>
</evidence>
<dbReference type="GO" id="GO:0016491">
    <property type="term" value="F:oxidoreductase activity"/>
    <property type="evidence" value="ECO:0007669"/>
    <property type="project" value="UniProtKB-KW"/>
</dbReference>
<evidence type="ECO:0000256" key="9">
    <source>
        <dbReference type="ARBA" id="ARBA00034078"/>
    </source>
</evidence>
<keyword evidence="5" id="KW-0274">FAD</keyword>
<dbReference type="PROSITE" id="PS51384">
    <property type="entry name" value="FAD_FR"/>
    <property type="match status" value="1"/>
</dbReference>
<dbReference type="InterPro" id="IPR017938">
    <property type="entry name" value="Riboflavin_synthase-like_b-brl"/>
</dbReference>
<keyword evidence="4" id="KW-0479">Metal-binding</keyword>
<name>A0A0P1ECZ2_9RHOB</name>
<dbReference type="InterPro" id="IPR001709">
    <property type="entry name" value="Flavoprot_Pyr_Nucl_cyt_Rdtase"/>
</dbReference>
<dbReference type="InterPro" id="IPR017927">
    <property type="entry name" value="FAD-bd_FR_type"/>
</dbReference>
<evidence type="ECO:0000256" key="5">
    <source>
        <dbReference type="ARBA" id="ARBA00022827"/>
    </source>
</evidence>
<dbReference type="CDD" id="cd06214">
    <property type="entry name" value="PA_degradation_oxidoreductase_like"/>
    <property type="match status" value="1"/>
</dbReference>
<proteinExistence type="predicted"/>
<dbReference type="Gene3D" id="2.40.30.10">
    <property type="entry name" value="Translation factors"/>
    <property type="match status" value="1"/>
</dbReference>
<dbReference type="PANTHER" id="PTHR47354">
    <property type="entry name" value="NADH OXIDOREDUCTASE HCR"/>
    <property type="match status" value="1"/>
</dbReference>
<dbReference type="InterPro" id="IPR012675">
    <property type="entry name" value="Beta-grasp_dom_sf"/>
</dbReference>
<dbReference type="EC" id="1.-.-.-" evidence="12"/>
<keyword evidence="6 12" id="KW-0560">Oxidoreductase</keyword>
<evidence type="ECO:0000256" key="3">
    <source>
        <dbReference type="ARBA" id="ARBA00022714"/>
    </source>
</evidence>
<keyword evidence="2" id="KW-0285">Flavoprotein</keyword>
<gene>
    <name evidence="12" type="primary">paaE</name>
    <name evidence="12" type="ORF">RUA4292_01084</name>
</gene>
<accession>A0A0P1ECZ2</accession>
<evidence type="ECO:0000256" key="8">
    <source>
        <dbReference type="ARBA" id="ARBA00023014"/>
    </source>
</evidence>
<keyword evidence="8" id="KW-0411">Iron-sulfur</keyword>
<dbReference type="InterPro" id="IPR008333">
    <property type="entry name" value="Cbr1-like_FAD-bd_dom"/>
</dbReference>
<dbReference type="SUPFAM" id="SSF54292">
    <property type="entry name" value="2Fe-2S ferredoxin-like"/>
    <property type="match status" value="1"/>
</dbReference>
<dbReference type="PROSITE" id="PS51085">
    <property type="entry name" value="2FE2S_FER_2"/>
    <property type="match status" value="1"/>
</dbReference>
<dbReference type="EMBL" id="CYPU01000018">
    <property type="protein sequence ID" value="CUH46917.1"/>
    <property type="molecule type" value="Genomic_DNA"/>
</dbReference>
<protein>
    <submittedName>
        <fullName evidence="12">1,2-phenylacetyl-CoA epoxidase, subunit E</fullName>
        <ecNumber evidence="12">1.-.-.-</ecNumber>
    </submittedName>
</protein>
<dbReference type="SUPFAM" id="SSF52343">
    <property type="entry name" value="Ferredoxin reductase-like, C-terminal NADP-linked domain"/>
    <property type="match status" value="1"/>
</dbReference>
<evidence type="ECO:0000256" key="2">
    <source>
        <dbReference type="ARBA" id="ARBA00022630"/>
    </source>
</evidence>
<organism evidence="12 13">
    <name type="scientific">Ruegeria atlantica</name>
    <dbReference type="NCBI Taxonomy" id="81569"/>
    <lineage>
        <taxon>Bacteria</taxon>
        <taxon>Pseudomonadati</taxon>
        <taxon>Pseudomonadota</taxon>
        <taxon>Alphaproteobacteria</taxon>
        <taxon>Rhodobacterales</taxon>
        <taxon>Roseobacteraceae</taxon>
        <taxon>Ruegeria</taxon>
    </lineage>
</organism>
<dbReference type="InterPro" id="IPR039261">
    <property type="entry name" value="FNR_nucleotide-bd"/>
</dbReference>
<dbReference type="GO" id="GO:0051537">
    <property type="term" value="F:2 iron, 2 sulfur cluster binding"/>
    <property type="evidence" value="ECO:0007669"/>
    <property type="project" value="UniProtKB-KW"/>
</dbReference>
<dbReference type="PRINTS" id="PR00371">
    <property type="entry name" value="FPNCR"/>
</dbReference>
<dbReference type="Proteomes" id="UP000050783">
    <property type="component" value="Unassembled WGS sequence"/>
</dbReference>
<dbReference type="AlphaFoldDB" id="A0A0P1ECZ2"/>
<dbReference type="PANTHER" id="PTHR47354:SF8">
    <property type="entry name" value="1,2-PHENYLACETYL-COA EPOXIDASE, SUBUNIT E"/>
    <property type="match status" value="1"/>
</dbReference>
<dbReference type="InterPro" id="IPR050415">
    <property type="entry name" value="MRET"/>
</dbReference>
<evidence type="ECO:0000259" key="11">
    <source>
        <dbReference type="PROSITE" id="PS51384"/>
    </source>
</evidence>
<evidence type="ECO:0000256" key="1">
    <source>
        <dbReference type="ARBA" id="ARBA00001974"/>
    </source>
</evidence>
<dbReference type="GO" id="GO:0046872">
    <property type="term" value="F:metal ion binding"/>
    <property type="evidence" value="ECO:0007669"/>
    <property type="project" value="UniProtKB-KW"/>
</dbReference>
<dbReference type="PRINTS" id="PR00406">
    <property type="entry name" value="CYTB5RDTASE"/>
</dbReference>
<keyword evidence="7" id="KW-0408">Iron</keyword>
<reference evidence="12 13" key="1">
    <citation type="submission" date="2015-09" db="EMBL/GenBank/DDBJ databases">
        <authorList>
            <consortium name="Swine Surveillance"/>
        </authorList>
    </citation>
    <scope>NUCLEOTIDE SEQUENCE [LARGE SCALE GENOMIC DNA]</scope>
    <source>
        <strain evidence="12 13">CECT 4292</strain>
    </source>
</reference>
<dbReference type="RefSeq" id="WP_058276672.1">
    <property type="nucleotide sequence ID" value="NZ_CYPU01000018.1"/>
</dbReference>
<evidence type="ECO:0000259" key="10">
    <source>
        <dbReference type="PROSITE" id="PS51085"/>
    </source>
</evidence>
<evidence type="ECO:0000313" key="13">
    <source>
        <dbReference type="Proteomes" id="UP000050783"/>
    </source>
</evidence>
<evidence type="ECO:0000256" key="4">
    <source>
        <dbReference type="ARBA" id="ARBA00022723"/>
    </source>
</evidence>
<dbReference type="Pfam" id="PF00175">
    <property type="entry name" value="NAD_binding_1"/>
    <property type="match status" value="1"/>
</dbReference>
<dbReference type="GeneID" id="55492355"/>
<dbReference type="GO" id="GO:0050660">
    <property type="term" value="F:flavin adenine dinucleotide binding"/>
    <property type="evidence" value="ECO:0007669"/>
    <property type="project" value="TreeGrafter"/>
</dbReference>
<feature type="domain" description="2Fe-2S ferredoxin-type" evidence="10">
    <location>
        <begin position="265"/>
        <end position="353"/>
    </location>
</feature>
<sequence length="353" mass="38801">MTRDFHPLEVLETRNEIGGQAKSVMFDVPPHLAQDFAWRAGQHLTLRFWIKGEEVRRSYSISSSPVSGDPLRITVKRVKKGLVSNHINDTVQKGDVIDVMPPFGSFCLDTDPEERRTHYLFGAGSGITPLHSMLQSVLLAEPWSVAHLAYGNANADSILFKDEFAAYQQAFSERLTVHHLLSKPSMWSSFAYWRRGVIDKDAIEALITENPPYAQNAQYYICGPGGMNKAVRDALMSLDIPANRIHMESYGGVQETDDSIKGVDAVVDITLNGQRQSVQMASGQTILQAVQQAGLEPPYSCQSGVCGACRCQVKKGAVHMRARTALDDNEIAKGAVLSCQAVATTDKLAVSYD</sequence>
<dbReference type="Gene3D" id="3.10.20.30">
    <property type="match status" value="1"/>
</dbReference>
<comment type="cofactor">
    <cofactor evidence="1">
        <name>FAD</name>
        <dbReference type="ChEBI" id="CHEBI:57692"/>
    </cofactor>
</comment>
<dbReference type="SUPFAM" id="SSF63380">
    <property type="entry name" value="Riboflavin synthase domain-like"/>
    <property type="match status" value="1"/>
</dbReference>
<dbReference type="InterPro" id="IPR001433">
    <property type="entry name" value="OxRdtase_FAD/NAD-bd"/>
</dbReference>
<dbReference type="InterPro" id="IPR001041">
    <property type="entry name" value="2Fe-2S_ferredoxin-type"/>
</dbReference>
<dbReference type="InterPro" id="IPR036010">
    <property type="entry name" value="2Fe-2S_ferredoxin-like_sf"/>
</dbReference>
<dbReference type="Gene3D" id="3.40.50.80">
    <property type="entry name" value="Nucleotide-binding domain of ferredoxin-NADP reductase (FNR) module"/>
    <property type="match status" value="1"/>
</dbReference>
<dbReference type="CDD" id="cd00207">
    <property type="entry name" value="fer2"/>
    <property type="match status" value="1"/>
</dbReference>
<dbReference type="Pfam" id="PF00970">
    <property type="entry name" value="FAD_binding_6"/>
    <property type="match status" value="1"/>
</dbReference>
<evidence type="ECO:0000256" key="6">
    <source>
        <dbReference type="ARBA" id="ARBA00023002"/>
    </source>
</evidence>
<dbReference type="Pfam" id="PF00111">
    <property type="entry name" value="Fer2"/>
    <property type="match status" value="1"/>
</dbReference>
<feature type="domain" description="FAD-binding FR-type" evidence="11">
    <location>
        <begin position="3"/>
        <end position="109"/>
    </location>
</feature>
<dbReference type="OrthoDB" id="9792185at2"/>
<evidence type="ECO:0000313" key="12">
    <source>
        <dbReference type="EMBL" id="CUH46917.1"/>
    </source>
</evidence>
<dbReference type="PROSITE" id="PS00197">
    <property type="entry name" value="2FE2S_FER_1"/>
    <property type="match status" value="1"/>
</dbReference>
<dbReference type="STRING" id="81569.RUM4293_00791"/>